<accession>A0A1I8GTP9</accession>
<protein>
    <submittedName>
        <fullName evidence="3">Transmembrane protein</fullName>
    </submittedName>
</protein>
<keyword evidence="1" id="KW-0812">Transmembrane</keyword>
<reference evidence="3" key="1">
    <citation type="submission" date="2016-11" db="UniProtKB">
        <authorList>
            <consortium name="WormBaseParasite"/>
        </authorList>
    </citation>
    <scope>IDENTIFICATION</scope>
</reference>
<sequence length="226" mass="26719">MNEEANFIEDFCNSTFWNLTLAWDDPRGPLFTWCFEETVLRWLPCLWLAVCALPYAVYLKRQPRLRQLPKQRLNVVKILLVSVFIRVEFRKGIAACGVPFIFWLLSLLCDVEPLYSRLIMDREEEALFQDLLFARFGLQALSLVLNCYADVGRQALVDGKEPCPEIRSSFLARVTFFWMLRLLYRGYKVALEENHLFALNPRDSTDRHLPKFMAAWQRQWAAFKRR</sequence>
<dbReference type="AlphaFoldDB" id="A0A1I8GTP9"/>
<evidence type="ECO:0000313" key="2">
    <source>
        <dbReference type="Proteomes" id="UP000095280"/>
    </source>
</evidence>
<keyword evidence="2" id="KW-1185">Reference proteome</keyword>
<feature type="transmembrane region" description="Helical" evidence="1">
    <location>
        <begin position="39"/>
        <end position="58"/>
    </location>
</feature>
<evidence type="ECO:0000256" key="1">
    <source>
        <dbReference type="SAM" id="Phobius"/>
    </source>
</evidence>
<keyword evidence="1" id="KW-0472">Membrane</keyword>
<organism evidence="2 3">
    <name type="scientific">Macrostomum lignano</name>
    <dbReference type="NCBI Taxonomy" id="282301"/>
    <lineage>
        <taxon>Eukaryota</taxon>
        <taxon>Metazoa</taxon>
        <taxon>Spiralia</taxon>
        <taxon>Lophotrochozoa</taxon>
        <taxon>Platyhelminthes</taxon>
        <taxon>Rhabditophora</taxon>
        <taxon>Macrostomorpha</taxon>
        <taxon>Macrostomida</taxon>
        <taxon>Macrostomidae</taxon>
        <taxon>Macrostomum</taxon>
    </lineage>
</organism>
<name>A0A1I8GTP9_9PLAT</name>
<dbReference type="Proteomes" id="UP000095280">
    <property type="component" value="Unplaced"/>
</dbReference>
<dbReference type="WBParaSite" id="maker-uti_cns_0002962-snap-gene-0.33-mRNA-1">
    <property type="protein sequence ID" value="maker-uti_cns_0002962-snap-gene-0.33-mRNA-1"/>
    <property type="gene ID" value="maker-uti_cns_0002962-snap-gene-0.33"/>
</dbReference>
<evidence type="ECO:0000313" key="3">
    <source>
        <dbReference type="WBParaSite" id="maker-uti_cns_0002962-snap-gene-0.33-mRNA-1"/>
    </source>
</evidence>
<keyword evidence="1" id="KW-1133">Transmembrane helix</keyword>
<proteinExistence type="predicted"/>